<accession>A0A7W7IZD7</accession>
<evidence type="ECO:0000313" key="1">
    <source>
        <dbReference type="EMBL" id="MBB4802695.1"/>
    </source>
</evidence>
<protein>
    <submittedName>
        <fullName evidence="1">Uncharacterized protein</fullName>
    </submittedName>
</protein>
<proteinExistence type="predicted"/>
<sequence>MAVDLMEAALAVAVSEVAEALEAEDKSEGYFNSKNQDGGKTLFLIFFWCIRLILPQRTQRAFARFAKFFNLAKTQSRKVLFLKLCDFLFSHRFYRLTQIKNSFNSYNLWQKNKDKALRSLRFYKVL</sequence>
<dbReference type="EMBL" id="JACHLD010000004">
    <property type="protein sequence ID" value="MBB4802695.1"/>
    <property type="molecule type" value="Genomic_DNA"/>
</dbReference>
<dbReference type="AlphaFoldDB" id="A0A7W7IZD7"/>
<evidence type="ECO:0000313" key="2">
    <source>
        <dbReference type="Proteomes" id="UP000561681"/>
    </source>
</evidence>
<gene>
    <name evidence="1" type="ORF">HNP37_002770</name>
</gene>
<organism evidence="1 2">
    <name type="scientific">Flavobacterium nitrogenifigens</name>
    <dbReference type="NCBI Taxonomy" id="1617283"/>
    <lineage>
        <taxon>Bacteria</taxon>
        <taxon>Pseudomonadati</taxon>
        <taxon>Bacteroidota</taxon>
        <taxon>Flavobacteriia</taxon>
        <taxon>Flavobacteriales</taxon>
        <taxon>Flavobacteriaceae</taxon>
        <taxon>Flavobacterium</taxon>
    </lineage>
</organism>
<name>A0A7W7IZD7_9FLAO</name>
<comment type="caution">
    <text evidence="1">The sequence shown here is derived from an EMBL/GenBank/DDBJ whole genome shotgun (WGS) entry which is preliminary data.</text>
</comment>
<dbReference type="Proteomes" id="UP000561681">
    <property type="component" value="Unassembled WGS sequence"/>
</dbReference>
<keyword evidence="2" id="KW-1185">Reference proteome</keyword>
<reference evidence="1 2" key="1">
    <citation type="submission" date="2020-08" db="EMBL/GenBank/DDBJ databases">
        <title>Functional genomics of gut bacteria from endangered species of beetles.</title>
        <authorList>
            <person name="Carlos-Shanley C."/>
        </authorList>
    </citation>
    <scope>NUCLEOTIDE SEQUENCE [LARGE SCALE GENOMIC DNA]</scope>
    <source>
        <strain evidence="1 2">S00142</strain>
    </source>
</reference>
<dbReference type="RefSeq" id="WP_184162919.1">
    <property type="nucleotide sequence ID" value="NZ_JACHLD010000004.1"/>
</dbReference>